<keyword evidence="2" id="KW-0732">Signal</keyword>
<feature type="compositionally biased region" description="Polar residues" evidence="1">
    <location>
        <begin position="578"/>
        <end position="589"/>
    </location>
</feature>
<dbReference type="EMBL" id="KV744980">
    <property type="protein sequence ID" value="OCK79966.1"/>
    <property type="molecule type" value="Genomic_DNA"/>
</dbReference>
<dbReference type="AlphaFoldDB" id="A0A8E2E9K8"/>
<feature type="region of interest" description="Disordered" evidence="1">
    <location>
        <begin position="346"/>
        <end position="448"/>
    </location>
</feature>
<proteinExistence type="predicted"/>
<gene>
    <name evidence="3" type="ORF">K432DRAFT_417005</name>
</gene>
<evidence type="ECO:0000313" key="3">
    <source>
        <dbReference type="EMBL" id="OCK79966.1"/>
    </source>
</evidence>
<evidence type="ECO:0000313" key="4">
    <source>
        <dbReference type="Proteomes" id="UP000250266"/>
    </source>
</evidence>
<feature type="compositionally biased region" description="Low complexity" evidence="1">
    <location>
        <begin position="413"/>
        <end position="431"/>
    </location>
</feature>
<feature type="compositionally biased region" description="Low complexity" evidence="1">
    <location>
        <begin position="149"/>
        <end position="160"/>
    </location>
</feature>
<feature type="compositionally biased region" description="Polar residues" evidence="1">
    <location>
        <begin position="259"/>
        <end position="271"/>
    </location>
</feature>
<feature type="compositionally biased region" description="Low complexity" evidence="1">
    <location>
        <begin position="524"/>
        <end position="538"/>
    </location>
</feature>
<organism evidence="3 4">
    <name type="scientific">Lepidopterella palustris CBS 459.81</name>
    <dbReference type="NCBI Taxonomy" id="1314670"/>
    <lineage>
        <taxon>Eukaryota</taxon>
        <taxon>Fungi</taxon>
        <taxon>Dikarya</taxon>
        <taxon>Ascomycota</taxon>
        <taxon>Pezizomycotina</taxon>
        <taxon>Dothideomycetes</taxon>
        <taxon>Pleosporomycetidae</taxon>
        <taxon>Mytilinidiales</taxon>
        <taxon>Argynnaceae</taxon>
        <taxon>Lepidopterella</taxon>
    </lineage>
</organism>
<feature type="compositionally biased region" description="Basic and acidic residues" evidence="1">
    <location>
        <begin position="203"/>
        <end position="213"/>
    </location>
</feature>
<feature type="compositionally biased region" description="Basic and acidic residues" evidence="1">
    <location>
        <begin position="502"/>
        <end position="513"/>
    </location>
</feature>
<feature type="compositionally biased region" description="Acidic residues" evidence="1">
    <location>
        <begin position="549"/>
        <end position="569"/>
    </location>
</feature>
<feature type="compositionally biased region" description="Polar residues" evidence="1">
    <location>
        <begin position="26"/>
        <end position="40"/>
    </location>
</feature>
<dbReference type="OrthoDB" id="4174342at2759"/>
<feature type="region of interest" description="Disordered" evidence="1">
    <location>
        <begin position="26"/>
        <end position="50"/>
    </location>
</feature>
<feature type="compositionally biased region" description="Polar residues" evidence="1">
    <location>
        <begin position="393"/>
        <end position="410"/>
    </location>
</feature>
<feature type="signal peptide" evidence="2">
    <location>
        <begin position="1"/>
        <end position="21"/>
    </location>
</feature>
<feature type="region of interest" description="Disordered" evidence="1">
    <location>
        <begin position="199"/>
        <end position="290"/>
    </location>
</feature>
<evidence type="ECO:0000256" key="1">
    <source>
        <dbReference type="SAM" id="MobiDB-lite"/>
    </source>
</evidence>
<feature type="region of interest" description="Disordered" evidence="1">
    <location>
        <begin position="91"/>
        <end position="133"/>
    </location>
</feature>
<feature type="region of interest" description="Disordered" evidence="1">
    <location>
        <begin position="502"/>
        <end position="613"/>
    </location>
</feature>
<sequence>MLHRDLFRTLLYMLTSTLSWTGYEWSRSSPLRHSPDTTSPMYPDRPIRPLPKRRLRARLSPEQAESIIFPPAPPISAPLFSFPYNQSSAIAGRQQRGEHEHTCNCGHEHSELESEEDEDERAAALQSSPSLPQYTRNLMGAKAAAGMASNFSKPSSTSSSADGYESFENTNNKKKRKIPNMGGASTHHTNLSAEMASMGISGHPRDVSAHEDGDGGVGHYYGSGSSAMQTAPSGTGISGAGRGRYARSSGRTPERRVLGTSTNALNAGKTSGSKRDYNGGGTGNKAGGSSDQGGIISTAIANAQAAQSQVGNENVSMLQQQAAKAHPNKTQFTFTCGSDSANKMVWPGQQNVTFPPIQNDPRADRSWHPSSTTSGVPPPTQIPVPNHHGRRTMATQGTQTSPNMDGTQQAGLAGKNQPQQQGQNTQQGAPQPRKPRRSPSKAYAMAARQRRLQTEYANFHNKPKREDIWICEFCEYESIFGSPPKALVMQYEIKARKERKRAAEKQRLLEKARMRNRKGKKGGKAAAKNNANNNQQNQNPPPDQKYDQPLDDSTVDNQEEEYYDDEFDDLPALVPTPNAATGPNGNYADNHQPPIPTTVKDARGSGKAAVNGA</sequence>
<feature type="chain" id="PRO_5034866068" evidence="2">
    <location>
        <begin position="22"/>
        <end position="613"/>
    </location>
</feature>
<feature type="region of interest" description="Disordered" evidence="1">
    <location>
        <begin position="149"/>
        <end position="187"/>
    </location>
</feature>
<protein>
    <submittedName>
        <fullName evidence="3">Uncharacterized protein</fullName>
    </submittedName>
</protein>
<evidence type="ECO:0000256" key="2">
    <source>
        <dbReference type="SAM" id="SignalP"/>
    </source>
</evidence>
<accession>A0A8E2E9K8</accession>
<feature type="compositionally biased region" description="Basic residues" evidence="1">
    <location>
        <begin position="514"/>
        <end position="523"/>
    </location>
</feature>
<keyword evidence="4" id="KW-1185">Reference proteome</keyword>
<reference evidence="3 4" key="1">
    <citation type="journal article" date="2016" name="Nat. Commun.">
        <title>Ectomycorrhizal ecology is imprinted in the genome of the dominant symbiotic fungus Cenococcum geophilum.</title>
        <authorList>
            <consortium name="DOE Joint Genome Institute"/>
            <person name="Peter M."/>
            <person name="Kohler A."/>
            <person name="Ohm R.A."/>
            <person name="Kuo A."/>
            <person name="Krutzmann J."/>
            <person name="Morin E."/>
            <person name="Arend M."/>
            <person name="Barry K.W."/>
            <person name="Binder M."/>
            <person name="Choi C."/>
            <person name="Clum A."/>
            <person name="Copeland A."/>
            <person name="Grisel N."/>
            <person name="Haridas S."/>
            <person name="Kipfer T."/>
            <person name="LaButti K."/>
            <person name="Lindquist E."/>
            <person name="Lipzen A."/>
            <person name="Maire R."/>
            <person name="Meier B."/>
            <person name="Mihaltcheva S."/>
            <person name="Molinier V."/>
            <person name="Murat C."/>
            <person name="Poggeler S."/>
            <person name="Quandt C.A."/>
            <person name="Sperisen C."/>
            <person name="Tritt A."/>
            <person name="Tisserant E."/>
            <person name="Crous P.W."/>
            <person name="Henrissat B."/>
            <person name="Nehls U."/>
            <person name="Egli S."/>
            <person name="Spatafora J.W."/>
            <person name="Grigoriev I.V."/>
            <person name="Martin F.M."/>
        </authorList>
    </citation>
    <scope>NUCLEOTIDE SEQUENCE [LARGE SCALE GENOMIC DNA]</scope>
    <source>
        <strain evidence="3 4">CBS 459.81</strain>
    </source>
</reference>
<name>A0A8E2E9K8_9PEZI</name>
<feature type="compositionally biased region" description="Basic and acidic residues" evidence="1">
    <location>
        <begin position="95"/>
        <end position="112"/>
    </location>
</feature>
<dbReference type="Proteomes" id="UP000250266">
    <property type="component" value="Unassembled WGS sequence"/>
</dbReference>